<reference evidence="3" key="1">
    <citation type="submission" date="2021-02" db="EMBL/GenBank/DDBJ databases">
        <authorList>
            <person name="Nowell W R."/>
        </authorList>
    </citation>
    <scope>NUCLEOTIDE SEQUENCE</scope>
</reference>
<feature type="signal peptide" evidence="2">
    <location>
        <begin position="1"/>
        <end position="27"/>
    </location>
</feature>
<name>A0A814CTB4_ADIRI</name>
<keyword evidence="1" id="KW-1133">Transmembrane helix</keyword>
<evidence type="ECO:0000313" key="4">
    <source>
        <dbReference type="Proteomes" id="UP000663828"/>
    </source>
</evidence>
<gene>
    <name evidence="3" type="ORF">XAT740_LOCUS10367</name>
</gene>
<evidence type="ECO:0000313" key="3">
    <source>
        <dbReference type="EMBL" id="CAF0945555.1"/>
    </source>
</evidence>
<feature type="chain" id="PRO_5032588866" evidence="2">
    <location>
        <begin position="28"/>
        <end position="168"/>
    </location>
</feature>
<keyword evidence="1" id="KW-0812">Transmembrane</keyword>
<accession>A0A814CTB4</accession>
<protein>
    <submittedName>
        <fullName evidence="3">Uncharacterized protein</fullName>
    </submittedName>
</protein>
<organism evidence="3 4">
    <name type="scientific">Adineta ricciae</name>
    <name type="common">Rotifer</name>
    <dbReference type="NCBI Taxonomy" id="249248"/>
    <lineage>
        <taxon>Eukaryota</taxon>
        <taxon>Metazoa</taxon>
        <taxon>Spiralia</taxon>
        <taxon>Gnathifera</taxon>
        <taxon>Rotifera</taxon>
        <taxon>Eurotatoria</taxon>
        <taxon>Bdelloidea</taxon>
        <taxon>Adinetida</taxon>
        <taxon>Adinetidae</taxon>
        <taxon>Adineta</taxon>
    </lineage>
</organism>
<evidence type="ECO:0000256" key="1">
    <source>
        <dbReference type="SAM" id="Phobius"/>
    </source>
</evidence>
<comment type="caution">
    <text evidence="3">The sequence shown here is derived from an EMBL/GenBank/DDBJ whole genome shotgun (WGS) entry which is preliminary data.</text>
</comment>
<sequence>MATNQVQLITMVLISFFILDLALYADATCYAQSCSSYTSGCSTNTNCVCFQLANGTGMCAAQTSTSSFRGCNSNLTCADNSTVCVINSCFGQPLCYPLLYADYSVCPRGGGQGNGGLNLGEGLGAVGGASIGVELGVGATVGIVAAVVVVVVVVVIIVVLLLMIFKPC</sequence>
<keyword evidence="4" id="KW-1185">Reference proteome</keyword>
<feature type="transmembrane region" description="Helical" evidence="1">
    <location>
        <begin position="143"/>
        <end position="165"/>
    </location>
</feature>
<dbReference type="AlphaFoldDB" id="A0A814CTB4"/>
<dbReference type="Proteomes" id="UP000663828">
    <property type="component" value="Unassembled WGS sequence"/>
</dbReference>
<dbReference type="EMBL" id="CAJNOR010000551">
    <property type="protein sequence ID" value="CAF0945555.1"/>
    <property type="molecule type" value="Genomic_DNA"/>
</dbReference>
<keyword evidence="2" id="KW-0732">Signal</keyword>
<proteinExistence type="predicted"/>
<keyword evidence="1" id="KW-0472">Membrane</keyword>
<evidence type="ECO:0000256" key="2">
    <source>
        <dbReference type="SAM" id="SignalP"/>
    </source>
</evidence>